<proteinExistence type="predicted"/>
<sequence>YTDFKNGTGQYYDYYYDTGILKEKGYYRNGKKYYAWIVYDRQGNETKREYYNNGVIVNE</sequence>
<dbReference type="STRING" id="1849968.A8C32_17720"/>
<evidence type="ECO:0008006" key="3">
    <source>
        <dbReference type="Google" id="ProtNLM"/>
    </source>
</evidence>
<name>A0A1E5T8C1_9FLAO</name>
<dbReference type="AlphaFoldDB" id="A0A1E5T8C1"/>
<evidence type="ECO:0000313" key="2">
    <source>
        <dbReference type="Proteomes" id="UP000095713"/>
    </source>
</evidence>
<reference evidence="1 2" key="1">
    <citation type="submission" date="2016-05" db="EMBL/GenBank/DDBJ databases">
        <title>Draft Genome Sequence of Algibacter sp. Strain SK-16 Isolated from the Surface Water of Aburatsubo Inlet.</title>
        <authorList>
            <person name="Wong S.-K."/>
            <person name="Yoshizawa S."/>
            <person name="Nakajima Y."/>
            <person name="Ogura Y."/>
            <person name="Tetsuya H."/>
            <person name="Hamasaki K."/>
        </authorList>
    </citation>
    <scope>NUCLEOTIDE SEQUENCE [LARGE SCALE GENOMIC DNA]</scope>
    <source>
        <strain evidence="1 2">SK-16</strain>
    </source>
</reference>
<gene>
    <name evidence="1" type="ORF">A8C32_17720</name>
</gene>
<feature type="non-terminal residue" evidence="1">
    <location>
        <position position="1"/>
    </location>
</feature>
<accession>A0A1E5T8C1</accession>
<organism evidence="1 2">
    <name type="scientific">Flavivirga aquatica</name>
    <dbReference type="NCBI Taxonomy" id="1849968"/>
    <lineage>
        <taxon>Bacteria</taxon>
        <taxon>Pseudomonadati</taxon>
        <taxon>Bacteroidota</taxon>
        <taxon>Flavobacteriia</taxon>
        <taxon>Flavobacteriales</taxon>
        <taxon>Flavobacteriaceae</taxon>
        <taxon>Flavivirga</taxon>
    </lineage>
</organism>
<dbReference type="EMBL" id="MDJD01000047">
    <property type="protein sequence ID" value="OEK07635.1"/>
    <property type="molecule type" value="Genomic_DNA"/>
</dbReference>
<evidence type="ECO:0000313" key="1">
    <source>
        <dbReference type="EMBL" id="OEK07635.1"/>
    </source>
</evidence>
<keyword evidence="2" id="KW-1185">Reference proteome</keyword>
<comment type="caution">
    <text evidence="1">The sequence shown here is derived from an EMBL/GenBank/DDBJ whole genome shotgun (WGS) entry which is preliminary data.</text>
</comment>
<protein>
    <recommendedName>
        <fullName evidence="3">Membrane-binding protein</fullName>
    </recommendedName>
</protein>
<dbReference type="Proteomes" id="UP000095713">
    <property type="component" value="Unassembled WGS sequence"/>
</dbReference>